<gene>
    <name evidence="3" type="ORF">POBO1169_LOCUS4461</name>
</gene>
<protein>
    <recommendedName>
        <fullName evidence="2">UBX domain-containing protein</fullName>
    </recommendedName>
</protein>
<evidence type="ECO:0000259" key="2">
    <source>
        <dbReference type="PROSITE" id="PS50033"/>
    </source>
</evidence>
<reference evidence="3" key="1">
    <citation type="submission" date="2021-01" db="EMBL/GenBank/DDBJ databases">
        <authorList>
            <person name="Corre E."/>
            <person name="Pelletier E."/>
            <person name="Niang G."/>
            <person name="Scheremetjew M."/>
            <person name="Finn R."/>
            <person name="Kale V."/>
            <person name="Holt S."/>
            <person name="Cochrane G."/>
            <person name="Meng A."/>
            <person name="Brown T."/>
            <person name="Cohen L."/>
        </authorList>
    </citation>
    <scope>NUCLEOTIDE SEQUENCE</scope>
    <source>
        <strain evidence="3">CCMP722</strain>
    </source>
</reference>
<dbReference type="CDD" id="cd09212">
    <property type="entry name" value="PUB"/>
    <property type="match status" value="1"/>
</dbReference>
<dbReference type="Pfam" id="PF00789">
    <property type="entry name" value="UBX"/>
    <property type="match status" value="1"/>
</dbReference>
<dbReference type="SUPFAM" id="SSF143503">
    <property type="entry name" value="PUG domain-like"/>
    <property type="match status" value="1"/>
</dbReference>
<dbReference type="PROSITE" id="PS50033">
    <property type="entry name" value="UBX"/>
    <property type="match status" value="1"/>
</dbReference>
<feature type="compositionally biased region" description="Polar residues" evidence="1">
    <location>
        <begin position="303"/>
        <end position="316"/>
    </location>
</feature>
<dbReference type="PANTHER" id="PTHR47694:SF1">
    <property type="entry name" value="PLANT UBX DOMAIN-CONTAINING PROTEIN 2"/>
    <property type="match status" value="1"/>
</dbReference>
<organism evidence="3">
    <name type="scientific">Pyramimonas obovata</name>
    <dbReference type="NCBI Taxonomy" id="1411642"/>
    <lineage>
        <taxon>Eukaryota</taxon>
        <taxon>Viridiplantae</taxon>
        <taxon>Chlorophyta</taxon>
        <taxon>Pyramimonadophyceae</taxon>
        <taxon>Pyramimonadales</taxon>
        <taxon>Pyramimonadaceae</taxon>
        <taxon>Pyramimonas</taxon>
        <taxon>Pyramimonas incertae sedis</taxon>
    </lineage>
</organism>
<dbReference type="InterPro" id="IPR029071">
    <property type="entry name" value="Ubiquitin-like_domsf"/>
</dbReference>
<feature type="compositionally biased region" description="Polar residues" evidence="1">
    <location>
        <begin position="115"/>
        <end position="124"/>
    </location>
</feature>
<feature type="compositionally biased region" description="Basic and acidic residues" evidence="1">
    <location>
        <begin position="33"/>
        <end position="42"/>
    </location>
</feature>
<dbReference type="Gene3D" id="3.10.20.90">
    <property type="entry name" value="Phosphatidylinositol 3-kinase Catalytic Subunit, Chain A, domain 1"/>
    <property type="match status" value="1"/>
</dbReference>
<feature type="domain" description="UBX" evidence="2">
    <location>
        <begin position="393"/>
        <end position="471"/>
    </location>
</feature>
<feature type="compositionally biased region" description="Low complexity" evidence="1">
    <location>
        <begin position="125"/>
        <end position="168"/>
    </location>
</feature>
<evidence type="ECO:0000256" key="1">
    <source>
        <dbReference type="SAM" id="MobiDB-lite"/>
    </source>
</evidence>
<feature type="region of interest" description="Disordered" evidence="1">
    <location>
        <begin position="303"/>
        <end position="351"/>
    </location>
</feature>
<proteinExistence type="predicted"/>
<feature type="region of interest" description="Disordered" evidence="1">
    <location>
        <begin position="15"/>
        <end position="168"/>
    </location>
</feature>
<dbReference type="InterPro" id="IPR018997">
    <property type="entry name" value="PUB_domain"/>
</dbReference>
<feature type="compositionally biased region" description="Low complexity" evidence="1">
    <location>
        <begin position="43"/>
        <end position="63"/>
    </location>
</feature>
<dbReference type="InterPro" id="IPR001012">
    <property type="entry name" value="UBX_dom"/>
</dbReference>
<dbReference type="PANTHER" id="PTHR47694">
    <property type="entry name" value="PLANT UBX DOMAIN-CONTAINING PROTEIN 2"/>
    <property type="match status" value="1"/>
</dbReference>
<name>A0A7S0N1F3_9CHLO</name>
<dbReference type="EMBL" id="HBFA01008494">
    <property type="protein sequence ID" value="CAD8656479.1"/>
    <property type="molecule type" value="Transcribed_RNA"/>
</dbReference>
<dbReference type="Gene3D" id="1.20.58.2190">
    <property type="match status" value="1"/>
</dbReference>
<dbReference type="Pfam" id="PF09409">
    <property type="entry name" value="PUB"/>
    <property type="match status" value="1"/>
</dbReference>
<dbReference type="SMART" id="SM00580">
    <property type="entry name" value="PUG"/>
    <property type="match status" value="1"/>
</dbReference>
<evidence type="ECO:0000313" key="3">
    <source>
        <dbReference type="EMBL" id="CAD8656479.1"/>
    </source>
</evidence>
<feature type="compositionally biased region" description="Polar residues" evidence="1">
    <location>
        <begin position="326"/>
        <end position="335"/>
    </location>
</feature>
<sequence>MDDVKDFFKGVFKKTDKEKEKKFQGQGHVIGTKADEERRKAEASAARPSSSKAPAPAAAARPETTYASTQNPFARPVSFQGPGYRLSQEPTSSAGRVDAATAAAIAAAERAAGPTKSNTTKRPLSSTPSSGIASSSSTNPSSANRPASSTGNRIIDAPSSRAPAASDIQSRVQAGRVLAASTGASPETLDQLGAALVRLVNDVELAQRSVPIMGTILRNVAKDPTNPKFRRLRLGNPKIQELVVNADGGLEYLQAAGFALEFTDLPDGSGTEGWAVLPESQPAIKQAEAGAAWLSALVVDQQSTPSSAGGQPNSQPLAAATDTEFGPSNRNTQVFTPAVAPPPAAMSHPDESFFKATPSELKEQARLQRQRLEESQQLKTKAMREAEAAARRPQHKAAQVRVRLPDGLILQGRFGAGEPVAAVAEWVLGCLAPPAAPFQLLEPGVREPLASRGAAVGVAEAGLTPSALLNLRWSGGASSTLRADLLQMTTPLQ</sequence>
<dbReference type="InterPro" id="IPR036339">
    <property type="entry name" value="PUB-like_dom_sf"/>
</dbReference>
<feature type="compositionally biased region" description="Low complexity" evidence="1">
    <location>
        <begin position="99"/>
        <end position="112"/>
    </location>
</feature>
<dbReference type="AlphaFoldDB" id="A0A7S0N1F3"/>
<dbReference type="SUPFAM" id="SSF54236">
    <property type="entry name" value="Ubiquitin-like"/>
    <property type="match status" value="1"/>
</dbReference>
<accession>A0A7S0N1F3</accession>